<keyword evidence="2" id="KW-1133">Transmembrane helix</keyword>
<proteinExistence type="predicted"/>
<accession>A0ABU3N7I3</accession>
<dbReference type="EMBL" id="JALMLT010000004">
    <property type="protein sequence ID" value="MDT8760266.1"/>
    <property type="molecule type" value="Genomic_DNA"/>
</dbReference>
<feature type="region of interest" description="Disordered" evidence="1">
    <location>
        <begin position="87"/>
        <end position="117"/>
    </location>
</feature>
<gene>
    <name evidence="3" type="ORF">MZO42_16315</name>
</gene>
<feature type="compositionally biased region" description="Basic and acidic residues" evidence="1">
    <location>
        <begin position="91"/>
        <end position="117"/>
    </location>
</feature>
<feature type="transmembrane region" description="Helical" evidence="2">
    <location>
        <begin position="12"/>
        <end position="33"/>
    </location>
</feature>
<feature type="transmembrane region" description="Helical" evidence="2">
    <location>
        <begin position="53"/>
        <end position="73"/>
    </location>
</feature>
<evidence type="ECO:0000256" key="1">
    <source>
        <dbReference type="SAM" id="MobiDB-lite"/>
    </source>
</evidence>
<keyword evidence="2" id="KW-0472">Membrane</keyword>
<protein>
    <submittedName>
        <fullName evidence="3">Uncharacterized protein</fullName>
    </submittedName>
</protein>
<organism evidence="3">
    <name type="scientific">Sphingomonas psychrotolerans</name>
    <dbReference type="NCBI Taxonomy" id="1327635"/>
    <lineage>
        <taxon>Bacteria</taxon>
        <taxon>Pseudomonadati</taxon>
        <taxon>Pseudomonadota</taxon>
        <taxon>Alphaproteobacteria</taxon>
        <taxon>Sphingomonadales</taxon>
        <taxon>Sphingomonadaceae</taxon>
        <taxon>Sphingomonas</taxon>
    </lineage>
</organism>
<keyword evidence="2" id="KW-0812">Transmembrane</keyword>
<name>A0ABU3N7I3_9SPHN</name>
<evidence type="ECO:0000256" key="2">
    <source>
        <dbReference type="SAM" id="Phobius"/>
    </source>
</evidence>
<evidence type="ECO:0000313" key="3">
    <source>
        <dbReference type="EMBL" id="MDT8760266.1"/>
    </source>
</evidence>
<reference evidence="3" key="1">
    <citation type="submission" date="2022-04" db="EMBL/GenBank/DDBJ databases">
        <title>Tomato heritable bacteria conferring resistance against bacterial wilt.</title>
        <authorList>
            <person name="Yin J."/>
        </authorList>
    </citation>
    <scope>NUCLEOTIDE SEQUENCE</scope>
    <source>
        <strain evidence="3">Cra20</strain>
    </source>
</reference>
<sequence length="117" mass="12439">MSIHLSPRARDVAIRATGIVCWSAGALALAGLYRAIHAGPSHATTCIECGVAALGFIGLSLGSSLLALGSHIFDQVEVSARWASRYGPDQRQVREHSDGAFARSHDADRTTDKPKRT</sequence>
<comment type="caution">
    <text evidence="3">The sequence shown here is derived from an EMBL/GenBank/DDBJ whole genome shotgun (WGS) entry which is preliminary data.</text>
</comment>